<dbReference type="EMBL" id="CP029550">
    <property type="protein sequence ID" value="AWN43711.1"/>
    <property type="molecule type" value="Genomic_DNA"/>
</dbReference>
<dbReference type="InterPro" id="IPR008775">
    <property type="entry name" value="Phytyl_CoA_dOase-like"/>
</dbReference>
<dbReference type="PANTHER" id="PTHR20883:SF48">
    <property type="entry name" value="ECTOINE DIOXYGENASE"/>
    <property type="match status" value="1"/>
</dbReference>
<dbReference type="Gene3D" id="2.60.120.620">
    <property type="entry name" value="q2cbj1_9rhob like domain"/>
    <property type="match status" value="1"/>
</dbReference>
<organism evidence="2 3">
    <name type="scientific">Methylobacterium durans</name>
    <dbReference type="NCBI Taxonomy" id="2202825"/>
    <lineage>
        <taxon>Bacteria</taxon>
        <taxon>Pseudomonadati</taxon>
        <taxon>Pseudomonadota</taxon>
        <taxon>Alphaproteobacteria</taxon>
        <taxon>Hyphomicrobiales</taxon>
        <taxon>Methylobacteriaceae</taxon>
        <taxon>Methylobacterium</taxon>
    </lineage>
</organism>
<accession>A0A2U8WDU1</accession>
<comment type="cofactor">
    <cofactor evidence="1">
        <name>Fe(2+)</name>
        <dbReference type="ChEBI" id="CHEBI:29033"/>
    </cofactor>
</comment>
<keyword evidence="3" id="KW-1185">Reference proteome</keyword>
<dbReference type="AlphaFoldDB" id="A0A2U8WDU1"/>
<dbReference type="KEGG" id="mets:DK389_28360"/>
<evidence type="ECO:0000313" key="2">
    <source>
        <dbReference type="EMBL" id="AWN43711.1"/>
    </source>
</evidence>
<dbReference type="OrthoDB" id="547161at2"/>
<proteinExistence type="predicted"/>
<dbReference type="GO" id="GO:0016706">
    <property type="term" value="F:2-oxoglutarate-dependent dioxygenase activity"/>
    <property type="evidence" value="ECO:0007669"/>
    <property type="project" value="UniProtKB-ARBA"/>
</dbReference>
<protein>
    <recommendedName>
        <fullName evidence="4">Phytanoyl-CoA dioxygenase</fullName>
    </recommendedName>
</protein>
<dbReference type="RefSeq" id="WP_109894774.1">
    <property type="nucleotide sequence ID" value="NZ_CP029550.1"/>
</dbReference>
<dbReference type="PANTHER" id="PTHR20883">
    <property type="entry name" value="PHYTANOYL-COA DIOXYGENASE DOMAIN CONTAINING 1"/>
    <property type="match status" value="1"/>
</dbReference>
<dbReference type="Pfam" id="PF05721">
    <property type="entry name" value="PhyH"/>
    <property type="match status" value="1"/>
</dbReference>
<reference evidence="3" key="1">
    <citation type="submission" date="2018-05" db="EMBL/GenBank/DDBJ databases">
        <title>Complete Genome Sequence of Methylobacterium sp. 17SD2-17.</title>
        <authorList>
            <person name="Srinivasan S."/>
        </authorList>
    </citation>
    <scope>NUCLEOTIDE SEQUENCE [LARGE SCALE GENOMIC DNA]</scope>
    <source>
        <strain evidence="3">17SD2-17</strain>
    </source>
</reference>
<gene>
    <name evidence="2" type="ORF">DK389_28360</name>
</gene>
<dbReference type="GO" id="GO:0005506">
    <property type="term" value="F:iron ion binding"/>
    <property type="evidence" value="ECO:0007669"/>
    <property type="project" value="UniProtKB-ARBA"/>
</dbReference>
<sequence length="279" mass="31477">MLNFLKKLSGSSERILTPEQQTFWDENGYLILPKFFGPETIAAVNAEVEGLVEHRERFPKVTVDIIAGELSGRRLRIADVPASAFKGPVKINDLFLDSEVIRACNLDARLTQVLNELLDGDPMVCNSLNFLYGSAQSAHYDSWFMPPPVRDKMAVSSICLDRYTEENGPLFVYPGSHKIPPYVFPNGSIAALGYDIAQAQAYVAETTAGIEPFYFYGEPGDVLIWHSQVLHGGAPIRDSEQTRRSLVTHYWRAKDVEPERRNKLTERAYMLKREHQALN</sequence>
<evidence type="ECO:0000313" key="3">
    <source>
        <dbReference type="Proteomes" id="UP000245926"/>
    </source>
</evidence>
<evidence type="ECO:0008006" key="4">
    <source>
        <dbReference type="Google" id="ProtNLM"/>
    </source>
</evidence>
<dbReference type="Proteomes" id="UP000245926">
    <property type="component" value="Chromosome"/>
</dbReference>
<name>A0A2U8WDU1_9HYPH</name>
<dbReference type="SUPFAM" id="SSF51197">
    <property type="entry name" value="Clavaminate synthase-like"/>
    <property type="match status" value="1"/>
</dbReference>
<evidence type="ECO:0000256" key="1">
    <source>
        <dbReference type="ARBA" id="ARBA00001954"/>
    </source>
</evidence>